<dbReference type="SUPFAM" id="SSF103473">
    <property type="entry name" value="MFS general substrate transporter"/>
    <property type="match status" value="1"/>
</dbReference>
<dbReference type="InterPro" id="IPR036259">
    <property type="entry name" value="MFS_trans_sf"/>
</dbReference>
<feature type="transmembrane region" description="Helical" evidence="2">
    <location>
        <begin position="86"/>
        <end position="104"/>
    </location>
</feature>
<dbReference type="InterPro" id="IPR039672">
    <property type="entry name" value="MFS_2"/>
</dbReference>
<dbReference type="STRING" id="283909.R7UXX9"/>
<feature type="transmembrane region" description="Helical" evidence="2">
    <location>
        <begin position="12"/>
        <end position="34"/>
    </location>
</feature>
<dbReference type="GO" id="GO:0008643">
    <property type="term" value="P:carbohydrate transport"/>
    <property type="evidence" value="ECO:0007669"/>
    <property type="project" value="InterPro"/>
</dbReference>
<evidence type="ECO:0000313" key="4">
    <source>
        <dbReference type="EnsemblMetazoa" id="CapteP96409"/>
    </source>
</evidence>
<feature type="transmembrane region" description="Helical" evidence="2">
    <location>
        <begin position="357"/>
        <end position="381"/>
    </location>
</feature>
<dbReference type="EMBL" id="KB299181">
    <property type="protein sequence ID" value="ELU08281.1"/>
    <property type="molecule type" value="Genomic_DNA"/>
</dbReference>
<reference evidence="4" key="3">
    <citation type="submission" date="2015-06" db="UniProtKB">
        <authorList>
            <consortium name="EnsemblMetazoa"/>
        </authorList>
    </citation>
    <scope>IDENTIFICATION</scope>
</reference>
<evidence type="ECO:0000256" key="1">
    <source>
        <dbReference type="ARBA" id="ARBA00008335"/>
    </source>
</evidence>
<evidence type="ECO:0008006" key="6">
    <source>
        <dbReference type="Google" id="ProtNLM"/>
    </source>
</evidence>
<dbReference type="Gene3D" id="1.20.1250.20">
    <property type="entry name" value="MFS general substrate transporter like domains"/>
    <property type="match status" value="2"/>
</dbReference>
<dbReference type="EMBL" id="AMQN01006812">
    <property type="status" value="NOT_ANNOTATED_CDS"/>
    <property type="molecule type" value="Genomic_DNA"/>
</dbReference>
<dbReference type="CDD" id="cd17491">
    <property type="entry name" value="MFS_MFSD12"/>
    <property type="match status" value="1"/>
</dbReference>
<feature type="transmembrane region" description="Helical" evidence="2">
    <location>
        <begin position="263"/>
        <end position="284"/>
    </location>
</feature>
<feature type="transmembrane region" description="Helical" evidence="2">
    <location>
        <begin position="437"/>
        <end position="457"/>
    </location>
</feature>
<feature type="transmembrane region" description="Helical" evidence="2">
    <location>
        <begin position="116"/>
        <end position="137"/>
    </location>
</feature>
<organism evidence="3">
    <name type="scientific">Capitella teleta</name>
    <name type="common">Polychaete worm</name>
    <dbReference type="NCBI Taxonomy" id="283909"/>
    <lineage>
        <taxon>Eukaryota</taxon>
        <taxon>Metazoa</taxon>
        <taxon>Spiralia</taxon>
        <taxon>Lophotrochozoa</taxon>
        <taxon>Annelida</taxon>
        <taxon>Polychaeta</taxon>
        <taxon>Sedentaria</taxon>
        <taxon>Scolecida</taxon>
        <taxon>Capitellidae</taxon>
        <taxon>Capitella</taxon>
    </lineage>
</organism>
<dbReference type="FunFam" id="1.20.1250.20:FF:000431">
    <property type="entry name" value="Predicted protein"/>
    <property type="match status" value="1"/>
</dbReference>
<dbReference type="EnsemblMetazoa" id="CapteT96409">
    <property type="protein sequence ID" value="CapteP96409"/>
    <property type="gene ID" value="CapteG96409"/>
</dbReference>
<proteinExistence type="inferred from homology"/>
<feature type="transmembrane region" description="Helical" evidence="2">
    <location>
        <begin position="393"/>
        <end position="417"/>
    </location>
</feature>
<dbReference type="FunFam" id="1.20.1250.20:FF:000206">
    <property type="entry name" value="Major facilitator superfamily domain containing 12"/>
    <property type="match status" value="1"/>
</dbReference>
<keyword evidence="2" id="KW-0472">Membrane</keyword>
<evidence type="ECO:0000313" key="3">
    <source>
        <dbReference type="EMBL" id="ELU08281.1"/>
    </source>
</evidence>
<dbReference type="GO" id="GO:0005886">
    <property type="term" value="C:plasma membrane"/>
    <property type="evidence" value="ECO:0007669"/>
    <property type="project" value="TreeGrafter"/>
</dbReference>
<accession>R7UXX9</accession>
<dbReference type="Proteomes" id="UP000014760">
    <property type="component" value="Unassembled WGS sequence"/>
</dbReference>
<feature type="transmembrane region" description="Helical" evidence="2">
    <location>
        <begin position="196"/>
        <end position="214"/>
    </location>
</feature>
<feature type="transmembrane region" description="Helical" evidence="2">
    <location>
        <begin position="46"/>
        <end position="65"/>
    </location>
</feature>
<sequence>MDVQRLSRTQKATFSVGHVLNDLCASMWFSYLLLFLHNVLQFSNVFAGYLMLLGQVVDALCTPFVGYESDRTPGCGNYGKRKTWHLIGSACVACSFPFVFMQCITCADSDDWAKFVYYAPFVVIFQFGWASTQISHLSLIPDLTACQSSRVELNSSRYAMTVVSSIAVYAIAAGIFGPSRDSSALGPQDLDSFRTLALIVVGMGGLFSLVFHVGTKENARQTFPSAVIAAGINKDASDSTEVSVVTPQFKFMEWRDWLKQMQFYQIAGIYMCTRLIVNVSQIYIPMYLVHSLQLDKVFIAIVPLAVFVSGFMMSIAMKFTNRVLGRKGSYFLGLCLVFVSCVCFWCLQYLSAHLETILVFGPAILLGAGGSTILVTSLSMTADLIGEHTYSGAFVYGAMSFTDKLSNGIAVVLIQHFHPCKTDGPCCAACVWYYRDAMVFIPGGIAILTCFILLSLLPQNIGRLTHSQDEEDERRPLLGNTVST</sequence>
<dbReference type="OrthoDB" id="1730117at2759"/>
<comment type="similarity">
    <text evidence="1">Belongs to the major facilitator superfamily.</text>
</comment>
<reference evidence="3 5" key="2">
    <citation type="journal article" date="2013" name="Nature">
        <title>Insights into bilaterian evolution from three spiralian genomes.</title>
        <authorList>
            <person name="Simakov O."/>
            <person name="Marletaz F."/>
            <person name="Cho S.J."/>
            <person name="Edsinger-Gonzales E."/>
            <person name="Havlak P."/>
            <person name="Hellsten U."/>
            <person name="Kuo D.H."/>
            <person name="Larsson T."/>
            <person name="Lv J."/>
            <person name="Arendt D."/>
            <person name="Savage R."/>
            <person name="Osoegawa K."/>
            <person name="de Jong P."/>
            <person name="Grimwood J."/>
            <person name="Chapman J.A."/>
            <person name="Shapiro H."/>
            <person name="Aerts A."/>
            <person name="Otillar R.P."/>
            <person name="Terry A.Y."/>
            <person name="Boore J.L."/>
            <person name="Grigoriev I.V."/>
            <person name="Lindberg D.R."/>
            <person name="Seaver E.C."/>
            <person name="Weisblat D.A."/>
            <person name="Putnam N.H."/>
            <person name="Rokhsar D.S."/>
        </authorList>
    </citation>
    <scope>NUCLEOTIDE SEQUENCE</scope>
    <source>
        <strain evidence="3 5">I ESC-2004</strain>
    </source>
</reference>
<dbReference type="GO" id="GO:0015293">
    <property type="term" value="F:symporter activity"/>
    <property type="evidence" value="ECO:0007669"/>
    <property type="project" value="InterPro"/>
</dbReference>
<evidence type="ECO:0000256" key="2">
    <source>
        <dbReference type="SAM" id="Phobius"/>
    </source>
</evidence>
<evidence type="ECO:0000313" key="5">
    <source>
        <dbReference type="Proteomes" id="UP000014760"/>
    </source>
</evidence>
<keyword evidence="5" id="KW-1185">Reference proteome</keyword>
<keyword evidence="2" id="KW-0812">Transmembrane</keyword>
<dbReference type="AlphaFoldDB" id="R7UXX9"/>
<reference evidence="5" key="1">
    <citation type="submission" date="2012-12" db="EMBL/GenBank/DDBJ databases">
        <authorList>
            <person name="Hellsten U."/>
            <person name="Grimwood J."/>
            <person name="Chapman J.A."/>
            <person name="Shapiro H."/>
            <person name="Aerts A."/>
            <person name="Otillar R.P."/>
            <person name="Terry A.Y."/>
            <person name="Boore J.L."/>
            <person name="Simakov O."/>
            <person name="Marletaz F."/>
            <person name="Cho S.-J."/>
            <person name="Edsinger-Gonzales E."/>
            <person name="Havlak P."/>
            <person name="Kuo D.-H."/>
            <person name="Larsson T."/>
            <person name="Lv J."/>
            <person name="Arendt D."/>
            <person name="Savage R."/>
            <person name="Osoegawa K."/>
            <person name="de Jong P."/>
            <person name="Lindberg D.R."/>
            <person name="Seaver E.C."/>
            <person name="Weisblat D.A."/>
            <person name="Putnam N.H."/>
            <person name="Grigoriev I.V."/>
            <person name="Rokhsar D.S."/>
        </authorList>
    </citation>
    <scope>NUCLEOTIDE SEQUENCE</scope>
    <source>
        <strain evidence="5">I ESC-2004</strain>
    </source>
</reference>
<dbReference type="Pfam" id="PF13347">
    <property type="entry name" value="MFS_2"/>
    <property type="match status" value="1"/>
</dbReference>
<dbReference type="HOGENOM" id="CLU_030068_1_1_1"/>
<feature type="transmembrane region" description="Helical" evidence="2">
    <location>
        <begin position="296"/>
        <end position="317"/>
    </location>
</feature>
<keyword evidence="2" id="KW-1133">Transmembrane helix</keyword>
<feature type="transmembrane region" description="Helical" evidence="2">
    <location>
        <begin position="158"/>
        <end position="176"/>
    </location>
</feature>
<protein>
    <recommendedName>
        <fullName evidence="6">Major facilitator superfamily (MFS) profile domain-containing protein</fullName>
    </recommendedName>
</protein>
<name>R7UXX9_CAPTE</name>
<dbReference type="OMA" id="GLYTAWM"/>
<dbReference type="PANTHER" id="PTHR11328:SF28">
    <property type="entry name" value="MAJOR FACILITATOR SUPERFAMILY DOMAIN-CONTAINING PROTEIN 12"/>
    <property type="match status" value="1"/>
</dbReference>
<gene>
    <name evidence="3" type="ORF">CAPTEDRAFT_96409</name>
</gene>
<feature type="transmembrane region" description="Helical" evidence="2">
    <location>
        <begin position="329"/>
        <end position="351"/>
    </location>
</feature>
<dbReference type="PANTHER" id="PTHR11328">
    <property type="entry name" value="MAJOR FACILITATOR SUPERFAMILY DOMAIN-CONTAINING PROTEIN"/>
    <property type="match status" value="1"/>
</dbReference>